<proteinExistence type="predicted"/>
<protein>
    <submittedName>
        <fullName evidence="2">Uncharacterized protein</fullName>
    </submittedName>
</protein>
<dbReference type="EMBL" id="JAQJAE010000006">
    <property type="protein sequence ID" value="KAJ5588397.1"/>
    <property type="molecule type" value="Genomic_DNA"/>
</dbReference>
<organism evidence="2 3">
    <name type="scientific">Penicillium hordei</name>
    <dbReference type="NCBI Taxonomy" id="40994"/>
    <lineage>
        <taxon>Eukaryota</taxon>
        <taxon>Fungi</taxon>
        <taxon>Dikarya</taxon>
        <taxon>Ascomycota</taxon>
        <taxon>Pezizomycotina</taxon>
        <taxon>Eurotiomycetes</taxon>
        <taxon>Eurotiomycetidae</taxon>
        <taxon>Eurotiales</taxon>
        <taxon>Aspergillaceae</taxon>
        <taxon>Penicillium</taxon>
    </lineage>
</organism>
<gene>
    <name evidence="2" type="ORF">N7537_011075</name>
</gene>
<dbReference type="GeneID" id="81592371"/>
<evidence type="ECO:0000256" key="1">
    <source>
        <dbReference type="SAM" id="MobiDB-lite"/>
    </source>
</evidence>
<feature type="compositionally biased region" description="Polar residues" evidence="1">
    <location>
        <begin position="13"/>
        <end position="32"/>
    </location>
</feature>
<dbReference type="RefSeq" id="XP_056747416.1">
    <property type="nucleotide sequence ID" value="XM_056902129.1"/>
</dbReference>
<evidence type="ECO:0000313" key="3">
    <source>
        <dbReference type="Proteomes" id="UP001213799"/>
    </source>
</evidence>
<keyword evidence="3" id="KW-1185">Reference proteome</keyword>
<dbReference type="Proteomes" id="UP001213799">
    <property type="component" value="Unassembled WGS sequence"/>
</dbReference>
<evidence type="ECO:0000313" key="2">
    <source>
        <dbReference type="EMBL" id="KAJ5588397.1"/>
    </source>
</evidence>
<name>A0AAD6DL64_9EURO</name>
<reference evidence="2" key="1">
    <citation type="journal article" date="2023" name="IMA Fungus">
        <title>Comparative genomic study of the Penicillium genus elucidates a diverse pangenome and 15 lateral gene transfer events.</title>
        <authorList>
            <person name="Petersen C."/>
            <person name="Sorensen T."/>
            <person name="Nielsen M.R."/>
            <person name="Sondergaard T.E."/>
            <person name="Sorensen J.L."/>
            <person name="Fitzpatrick D.A."/>
            <person name="Frisvad J.C."/>
            <person name="Nielsen K.L."/>
        </authorList>
    </citation>
    <scope>NUCLEOTIDE SEQUENCE</scope>
    <source>
        <strain evidence="2">IBT 12815</strain>
    </source>
</reference>
<sequence>MVDYNFAKRTRTKPSSQPTTAAEHTSTDSQVNELQDGVAKVAGTLSISSASGNWQHKYSTPRWGASLIPRLQHLARESG</sequence>
<dbReference type="AlphaFoldDB" id="A0AAD6DL64"/>
<feature type="region of interest" description="Disordered" evidence="1">
    <location>
        <begin position="1"/>
        <end position="32"/>
    </location>
</feature>
<accession>A0AAD6DL64</accession>
<reference evidence="2" key="2">
    <citation type="submission" date="2023-01" db="EMBL/GenBank/DDBJ databases">
        <authorList>
            <person name="Petersen C."/>
        </authorList>
    </citation>
    <scope>NUCLEOTIDE SEQUENCE</scope>
    <source>
        <strain evidence="2">IBT 12815</strain>
    </source>
</reference>
<comment type="caution">
    <text evidence="2">The sequence shown here is derived from an EMBL/GenBank/DDBJ whole genome shotgun (WGS) entry which is preliminary data.</text>
</comment>